<dbReference type="RefSeq" id="WP_066815668.1">
    <property type="nucleotide sequence ID" value="NZ_CP012661.1"/>
</dbReference>
<reference evidence="8 9" key="1">
    <citation type="submission" date="2015-09" db="EMBL/GenBank/DDBJ databases">
        <title>Complete genome sequence of Defluviimonas alba cai42t isolated from an oilfield in Xinjiang.</title>
        <authorList>
            <person name="Geng S."/>
            <person name="Pan X."/>
            <person name="Wu X."/>
        </authorList>
    </citation>
    <scope>NUCLEOTIDE SEQUENCE [LARGE SCALE GENOMIC DNA]</scope>
    <source>
        <strain evidence="9">cai42</strain>
    </source>
</reference>
<dbReference type="GO" id="GO:0055085">
    <property type="term" value="P:transmembrane transport"/>
    <property type="evidence" value="ECO:0007669"/>
    <property type="project" value="InterPro"/>
</dbReference>
<accession>A0A165STJ6</accession>
<proteinExistence type="predicted"/>
<dbReference type="AlphaFoldDB" id="A0A165STJ6"/>
<feature type="transmembrane region" description="Helical" evidence="7">
    <location>
        <begin position="252"/>
        <end position="270"/>
    </location>
</feature>
<feature type="transmembrane region" description="Helical" evidence="7">
    <location>
        <begin position="94"/>
        <end position="114"/>
    </location>
</feature>
<dbReference type="PATRIC" id="fig|1335048.3.peg.3848"/>
<feature type="transmembrane region" description="Helical" evidence="7">
    <location>
        <begin position="63"/>
        <end position="87"/>
    </location>
</feature>
<organism evidence="8 9">
    <name type="scientific">Frigidibacter mobilis</name>
    <dbReference type="NCBI Taxonomy" id="1335048"/>
    <lineage>
        <taxon>Bacteria</taxon>
        <taxon>Pseudomonadati</taxon>
        <taxon>Pseudomonadota</taxon>
        <taxon>Alphaproteobacteria</taxon>
        <taxon>Rhodobacterales</taxon>
        <taxon>Paracoccaceae</taxon>
        <taxon>Frigidibacter</taxon>
    </lineage>
</organism>
<feature type="transmembrane region" description="Helical" evidence="7">
    <location>
        <begin position="196"/>
        <end position="216"/>
    </location>
</feature>
<keyword evidence="6 7" id="KW-0472">Membrane</keyword>
<keyword evidence="4 7" id="KW-0812">Transmembrane</keyword>
<dbReference type="Pfam" id="PF03547">
    <property type="entry name" value="Mem_trans"/>
    <property type="match status" value="1"/>
</dbReference>
<keyword evidence="9" id="KW-1185">Reference proteome</keyword>
<feature type="transmembrane region" description="Helical" evidence="7">
    <location>
        <begin position="126"/>
        <end position="146"/>
    </location>
</feature>
<evidence type="ECO:0000256" key="6">
    <source>
        <dbReference type="ARBA" id="ARBA00023136"/>
    </source>
</evidence>
<dbReference type="Proteomes" id="UP000076128">
    <property type="component" value="Chromosome"/>
</dbReference>
<feature type="transmembrane region" description="Helical" evidence="7">
    <location>
        <begin position="223"/>
        <end position="246"/>
    </location>
</feature>
<keyword evidence="2" id="KW-0813">Transport</keyword>
<evidence type="ECO:0000256" key="5">
    <source>
        <dbReference type="ARBA" id="ARBA00022989"/>
    </source>
</evidence>
<comment type="subcellular location">
    <subcellularLocation>
        <location evidence="1">Membrane</location>
        <topology evidence="1">Multi-pass membrane protein</topology>
    </subcellularLocation>
</comment>
<name>A0A165STJ6_9RHOB</name>
<evidence type="ECO:0000256" key="1">
    <source>
        <dbReference type="ARBA" id="ARBA00004141"/>
    </source>
</evidence>
<keyword evidence="3" id="KW-1003">Cell membrane</keyword>
<feature type="transmembrane region" description="Helical" evidence="7">
    <location>
        <begin position="282"/>
        <end position="302"/>
    </location>
</feature>
<dbReference type="InterPro" id="IPR004776">
    <property type="entry name" value="Mem_transp_PIN-like"/>
</dbReference>
<feature type="transmembrane region" description="Helical" evidence="7">
    <location>
        <begin position="37"/>
        <end position="57"/>
    </location>
</feature>
<protein>
    <submittedName>
        <fullName evidence="8">Putative malonate transporter</fullName>
    </submittedName>
</protein>
<keyword evidence="5 7" id="KW-1133">Transmembrane helix</keyword>
<evidence type="ECO:0000313" key="8">
    <source>
        <dbReference type="EMBL" id="AMY70933.1"/>
    </source>
</evidence>
<gene>
    <name evidence="8" type="ORF">AKL17_3710</name>
</gene>
<evidence type="ECO:0000256" key="7">
    <source>
        <dbReference type="SAM" id="Phobius"/>
    </source>
</evidence>
<dbReference type="STRING" id="1335048.AKL17_3710"/>
<sequence length="311" mass="31263">MDAVNAILPLFAVILIGFLAVRTGYVPAEALRPVGEVVLRIALPALIFLSVAGAAPGEGLQPVALLAIGIGSLAAFACGALGAVWILGMPLRQAAMVALGISASNSGFIGYPVVQQLLGTAEAGRLLAHMMVIENLMMIPLALILSSNAGGGGSVRGSALLRDLARNPLILALGAALAFQVVGLSLPDQASRTLDLLARMSAPAALLVVGATLATLRPRGQAGAVALIVLGKLLLHPALTLAAFAAVGGLPAQFVLGAVLFAAMPMMSVYPILSQRAGLGPLAASALLVATVLGTVSIPLWLPGLRQLGLG</sequence>
<dbReference type="PANTHER" id="PTHR36838:SF1">
    <property type="entry name" value="SLR1864 PROTEIN"/>
    <property type="match status" value="1"/>
</dbReference>
<feature type="transmembrane region" description="Helical" evidence="7">
    <location>
        <begin position="167"/>
        <end position="184"/>
    </location>
</feature>
<evidence type="ECO:0000256" key="3">
    <source>
        <dbReference type="ARBA" id="ARBA00022475"/>
    </source>
</evidence>
<feature type="transmembrane region" description="Helical" evidence="7">
    <location>
        <begin position="6"/>
        <end position="25"/>
    </location>
</feature>
<evidence type="ECO:0000256" key="4">
    <source>
        <dbReference type="ARBA" id="ARBA00022692"/>
    </source>
</evidence>
<dbReference type="KEGG" id="daa:AKL17_3710"/>
<dbReference type="PANTHER" id="PTHR36838">
    <property type="entry name" value="AUXIN EFFLUX CARRIER FAMILY PROTEIN"/>
    <property type="match status" value="1"/>
</dbReference>
<evidence type="ECO:0000313" key="9">
    <source>
        <dbReference type="Proteomes" id="UP000076128"/>
    </source>
</evidence>
<evidence type="ECO:0000256" key="2">
    <source>
        <dbReference type="ARBA" id="ARBA00022448"/>
    </source>
</evidence>
<dbReference type="EMBL" id="CP012661">
    <property type="protein sequence ID" value="AMY70933.1"/>
    <property type="molecule type" value="Genomic_DNA"/>
</dbReference>
<dbReference type="OrthoDB" id="9810457at2"/>
<dbReference type="GO" id="GO:0016020">
    <property type="term" value="C:membrane"/>
    <property type="evidence" value="ECO:0007669"/>
    <property type="project" value="UniProtKB-SubCell"/>
</dbReference>